<accession>A0A8H7QFE9</accession>
<reference evidence="2" key="1">
    <citation type="submission" date="2020-12" db="EMBL/GenBank/DDBJ databases">
        <title>Metabolic potential, ecology and presence of endohyphal bacteria is reflected in genomic diversity of Mucoromycotina.</title>
        <authorList>
            <person name="Muszewska A."/>
            <person name="Okrasinska A."/>
            <person name="Steczkiewicz K."/>
            <person name="Drgas O."/>
            <person name="Orlowska M."/>
            <person name="Perlinska-Lenart U."/>
            <person name="Aleksandrzak-Piekarczyk T."/>
            <person name="Szatraj K."/>
            <person name="Zielenkiewicz U."/>
            <person name="Pilsyk S."/>
            <person name="Malc E."/>
            <person name="Mieczkowski P."/>
            <person name="Kruszewska J.S."/>
            <person name="Biernat P."/>
            <person name="Pawlowska J."/>
        </authorList>
    </citation>
    <scope>NUCLEOTIDE SEQUENCE</scope>
    <source>
        <strain evidence="2">WA0000017839</strain>
    </source>
</reference>
<keyword evidence="3" id="KW-1185">Reference proteome</keyword>
<evidence type="ECO:0000256" key="1">
    <source>
        <dbReference type="SAM" id="MobiDB-lite"/>
    </source>
</evidence>
<dbReference type="Proteomes" id="UP000603453">
    <property type="component" value="Unassembled WGS sequence"/>
</dbReference>
<comment type="caution">
    <text evidence="2">The sequence shown here is derived from an EMBL/GenBank/DDBJ whole genome shotgun (WGS) entry which is preliminary data.</text>
</comment>
<sequence length="502" mass="58043">MQKLTQDESITLERKNSVQKLAQDESITLEQTSQYITECVKPTLIGFLRRYKDSLACWHEEKIDDVEFRKLWTERFNSMYETIKAEVIKRRAPTTSLLEICKDITDDIELKCERRKTKRHLEIETLRTQRFVTTASNKRLRAEIENEATSSQSSSQQSQSSYEPNTDTSEDEIDDLEPTWNIGDFDISAVLVGFRKHSLSLHHQFLPLCNLGKMAINHTFLFDGNDDSKYNCGTSFPPVHLELLSDFNLNEYFYQISNKEHELINDVYYKLATNENGHAEKIVLEHMGNDNLRVCCKVLYNLLQTYTRKVNLQAVDESMYITLSINPFIDVIFGYNCDLSKAGNFTKLEGSSHIKPDIKYSAIIKQHKIDFLVIEVKCPNSNANDDLFKLSIELQILLNRLVNVGIDSPVVFGILVYGFNCDIFKMDLKAPTIYRLIKIRSCFIPRDLNDFDVVRNTLASLSQLYSLVQNEVEKAKKSKSKISKCLTWIREPVIDYKDPDLK</sequence>
<dbReference type="OrthoDB" id="2288273at2759"/>
<dbReference type="AlphaFoldDB" id="A0A8H7QFE9"/>
<protein>
    <submittedName>
        <fullName evidence="2">Uncharacterized protein</fullName>
    </submittedName>
</protein>
<gene>
    <name evidence="2" type="ORF">INT47_002566</name>
</gene>
<proteinExistence type="predicted"/>
<name>A0A8H7QFE9_9FUNG</name>
<feature type="compositionally biased region" description="Low complexity" evidence="1">
    <location>
        <begin position="150"/>
        <end position="161"/>
    </location>
</feature>
<evidence type="ECO:0000313" key="3">
    <source>
        <dbReference type="Proteomes" id="UP000603453"/>
    </source>
</evidence>
<dbReference type="EMBL" id="JAEPRD010000593">
    <property type="protein sequence ID" value="KAG2190693.1"/>
    <property type="molecule type" value="Genomic_DNA"/>
</dbReference>
<organism evidence="2 3">
    <name type="scientific">Mucor saturninus</name>
    <dbReference type="NCBI Taxonomy" id="64648"/>
    <lineage>
        <taxon>Eukaryota</taxon>
        <taxon>Fungi</taxon>
        <taxon>Fungi incertae sedis</taxon>
        <taxon>Mucoromycota</taxon>
        <taxon>Mucoromycotina</taxon>
        <taxon>Mucoromycetes</taxon>
        <taxon>Mucorales</taxon>
        <taxon>Mucorineae</taxon>
        <taxon>Mucoraceae</taxon>
        <taxon>Mucor</taxon>
    </lineage>
</organism>
<evidence type="ECO:0000313" key="2">
    <source>
        <dbReference type="EMBL" id="KAG2190693.1"/>
    </source>
</evidence>
<feature type="region of interest" description="Disordered" evidence="1">
    <location>
        <begin position="144"/>
        <end position="174"/>
    </location>
</feature>